<feature type="compositionally biased region" description="Polar residues" evidence="1">
    <location>
        <begin position="617"/>
        <end position="633"/>
    </location>
</feature>
<feature type="region of interest" description="Disordered" evidence="1">
    <location>
        <begin position="540"/>
        <end position="562"/>
    </location>
</feature>
<name>A0A5C3QKD5_9AGAR</name>
<feature type="compositionally biased region" description="Basic and acidic residues" evidence="1">
    <location>
        <begin position="650"/>
        <end position="665"/>
    </location>
</feature>
<feature type="compositionally biased region" description="Low complexity" evidence="1">
    <location>
        <begin position="322"/>
        <end position="336"/>
    </location>
</feature>
<feature type="compositionally biased region" description="Polar residues" evidence="1">
    <location>
        <begin position="113"/>
        <end position="124"/>
    </location>
</feature>
<reference evidence="2 3" key="1">
    <citation type="journal article" date="2019" name="Nat. Ecol. Evol.">
        <title>Megaphylogeny resolves global patterns of mushroom evolution.</title>
        <authorList>
            <person name="Varga T."/>
            <person name="Krizsan K."/>
            <person name="Foldi C."/>
            <person name="Dima B."/>
            <person name="Sanchez-Garcia M."/>
            <person name="Sanchez-Ramirez S."/>
            <person name="Szollosi G.J."/>
            <person name="Szarkandi J.G."/>
            <person name="Papp V."/>
            <person name="Albert L."/>
            <person name="Andreopoulos W."/>
            <person name="Angelini C."/>
            <person name="Antonin V."/>
            <person name="Barry K.W."/>
            <person name="Bougher N.L."/>
            <person name="Buchanan P."/>
            <person name="Buyck B."/>
            <person name="Bense V."/>
            <person name="Catcheside P."/>
            <person name="Chovatia M."/>
            <person name="Cooper J."/>
            <person name="Damon W."/>
            <person name="Desjardin D."/>
            <person name="Finy P."/>
            <person name="Geml J."/>
            <person name="Haridas S."/>
            <person name="Hughes K."/>
            <person name="Justo A."/>
            <person name="Karasinski D."/>
            <person name="Kautmanova I."/>
            <person name="Kiss B."/>
            <person name="Kocsube S."/>
            <person name="Kotiranta H."/>
            <person name="LaButti K.M."/>
            <person name="Lechner B.E."/>
            <person name="Liimatainen K."/>
            <person name="Lipzen A."/>
            <person name="Lukacs Z."/>
            <person name="Mihaltcheva S."/>
            <person name="Morgado L.N."/>
            <person name="Niskanen T."/>
            <person name="Noordeloos M.E."/>
            <person name="Ohm R.A."/>
            <person name="Ortiz-Santana B."/>
            <person name="Ovrebo C."/>
            <person name="Racz N."/>
            <person name="Riley R."/>
            <person name="Savchenko A."/>
            <person name="Shiryaev A."/>
            <person name="Soop K."/>
            <person name="Spirin V."/>
            <person name="Szebenyi C."/>
            <person name="Tomsovsky M."/>
            <person name="Tulloss R.E."/>
            <person name="Uehling J."/>
            <person name="Grigoriev I.V."/>
            <person name="Vagvolgyi C."/>
            <person name="Papp T."/>
            <person name="Martin F.M."/>
            <person name="Miettinen O."/>
            <person name="Hibbett D.S."/>
            <person name="Nagy L.G."/>
        </authorList>
    </citation>
    <scope>NUCLEOTIDE SEQUENCE [LARGE SCALE GENOMIC DNA]</scope>
    <source>
        <strain evidence="2 3">CBS 309.79</strain>
    </source>
</reference>
<proteinExistence type="predicted"/>
<evidence type="ECO:0000256" key="1">
    <source>
        <dbReference type="SAM" id="MobiDB-lite"/>
    </source>
</evidence>
<feature type="compositionally biased region" description="Basic residues" evidence="1">
    <location>
        <begin position="676"/>
        <end position="689"/>
    </location>
</feature>
<feature type="region of interest" description="Disordered" evidence="1">
    <location>
        <begin position="612"/>
        <end position="689"/>
    </location>
</feature>
<protein>
    <submittedName>
        <fullName evidence="2">Uncharacterized protein</fullName>
    </submittedName>
</protein>
<sequence length="689" mass="76083">MHYHRVYSNSSVQTDDWRQQTTHIPLSLQQPSQLLATSSDIGNLEQQIQCLALQPSMNFNQSLINHSNVPIDPAQNLPNRQLLAPRNTRYQKLRQAPHLPPGFPRDRRVVSLPQDSPTLESQPVISRRIVSLPDSVCRKQAERAGHRPSGEKGNREDRPRHSTADDSLISPPSSPESVMIVGYEAHVPRNLLSSDQRTHPSINRDRDWPSWTSTQPRPIPALHGPLSLPYARCPSGAEGTIIEEVEDLPQIIWGLENDTHQNVRPSHQHQSHQHQSNQHQSHQHQLPPHQKPNHHVRRTTGESPRSARPAGAAANRDVYARTSPSVSLTSPSTLTPRYIRTVDPSLPMRRSSVGPRPNTAHLSATTGSPSAFELAQEYRNQQFAQATQISPPSSSSTQWTPVFSAYGDFLDTPELQEHDAAAVHVAENDFYDMHDMSNYAYEPTYGAGLNVRNVDMPADYADRTTIKSTVNQHQDAPVSSFVPPVQPSHDQPTSSPGGNHPKSAALTAQHPARSSVSEQGPRSVPLARLIQRQLATVPEEVGSTPFGRRRLSTSTGLTPRSLNAPYFQNQAKITTPADGRAAEQMAPISAAPVPNPTEAAVRAVREGMERSVGIASNKMQSRRLSVTDESSYSDAAKSHSRVSSSQTQGRQEKDNRSEQTNEHPTKANAKTVPRSAHPKKSRKAKKQTT</sequence>
<feature type="compositionally biased region" description="Basic and acidic residues" evidence="1">
    <location>
        <begin position="196"/>
        <end position="208"/>
    </location>
</feature>
<accession>A0A5C3QKD5</accession>
<evidence type="ECO:0000313" key="2">
    <source>
        <dbReference type="EMBL" id="TFL01610.1"/>
    </source>
</evidence>
<feature type="compositionally biased region" description="Low complexity" evidence="1">
    <location>
        <begin position="303"/>
        <end position="314"/>
    </location>
</feature>
<feature type="region of interest" description="Disordered" evidence="1">
    <location>
        <begin position="191"/>
        <end position="220"/>
    </location>
</feature>
<dbReference type="Proteomes" id="UP000305067">
    <property type="component" value="Unassembled WGS sequence"/>
</dbReference>
<feature type="region of interest" description="Disordered" evidence="1">
    <location>
        <begin position="469"/>
        <end position="524"/>
    </location>
</feature>
<dbReference type="OrthoDB" id="2573559at2759"/>
<keyword evidence="3" id="KW-1185">Reference proteome</keyword>
<organism evidence="2 3">
    <name type="scientific">Pterulicium gracile</name>
    <dbReference type="NCBI Taxonomy" id="1884261"/>
    <lineage>
        <taxon>Eukaryota</taxon>
        <taxon>Fungi</taxon>
        <taxon>Dikarya</taxon>
        <taxon>Basidiomycota</taxon>
        <taxon>Agaricomycotina</taxon>
        <taxon>Agaricomycetes</taxon>
        <taxon>Agaricomycetidae</taxon>
        <taxon>Agaricales</taxon>
        <taxon>Pleurotineae</taxon>
        <taxon>Pterulaceae</taxon>
        <taxon>Pterulicium</taxon>
    </lineage>
</organism>
<feature type="compositionally biased region" description="Polar residues" evidence="1">
    <location>
        <begin position="552"/>
        <end position="562"/>
    </location>
</feature>
<dbReference type="EMBL" id="ML178824">
    <property type="protein sequence ID" value="TFL01610.1"/>
    <property type="molecule type" value="Genomic_DNA"/>
</dbReference>
<feature type="region of interest" description="Disordered" evidence="1">
    <location>
        <begin position="95"/>
        <end position="176"/>
    </location>
</feature>
<evidence type="ECO:0000313" key="3">
    <source>
        <dbReference type="Proteomes" id="UP000305067"/>
    </source>
</evidence>
<feature type="compositionally biased region" description="Basic and acidic residues" evidence="1">
    <location>
        <begin position="136"/>
        <end position="164"/>
    </location>
</feature>
<dbReference type="STRING" id="1884261.A0A5C3QKD5"/>
<feature type="compositionally biased region" description="Low complexity" evidence="1">
    <location>
        <begin position="273"/>
        <end position="288"/>
    </location>
</feature>
<dbReference type="AlphaFoldDB" id="A0A5C3QKD5"/>
<gene>
    <name evidence="2" type="ORF">BDV98DRAFT_604311</name>
</gene>
<feature type="region of interest" description="Disordered" evidence="1">
    <location>
        <begin position="261"/>
        <end position="366"/>
    </location>
</feature>